<dbReference type="GO" id="GO:0016758">
    <property type="term" value="F:hexosyltransferase activity"/>
    <property type="evidence" value="ECO:0007669"/>
    <property type="project" value="UniProtKB-ARBA"/>
</dbReference>
<dbReference type="Pfam" id="PF00535">
    <property type="entry name" value="Glycos_transf_2"/>
    <property type="match status" value="1"/>
</dbReference>
<accession>A0A167EPF3</accession>
<dbReference type="AlphaFoldDB" id="A0A167EPF3"/>
<dbReference type="EMBL" id="LRXL01000053">
    <property type="protein sequence ID" value="OAB75744.1"/>
    <property type="molecule type" value="Genomic_DNA"/>
</dbReference>
<comment type="caution">
    <text evidence="2">The sequence shown here is derived from an EMBL/GenBank/DDBJ whole genome shotgun (WGS) entry which is preliminary data.</text>
</comment>
<proteinExistence type="predicted"/>
<dbReference type="STRING" id="1763537.ULVI_14815"/>
<dbReference type="Proteomes" id="UP000077013">
    <property type="component" value="Unassembled WGS sequence"/>
</dbReference>
<gene>
    <name evidence="2" type="ORF">ULVI_14815</name>
</gene>
<evidence type="ECO:0000313" key="3">
    <source>
        <dbReference type="Proteomes" id="UP000077013"/>
    </source>
</evidence>
<dbReference type="Gene3D" id="3.90.550.10">
    <property type="entry name" value="Spore Coat Polysaccharide Biosynthesis Protein SpsA, Chain A"/>
    <property type="match status" value="1"/>
</dbReference>
<evidence type="ECO:0000313" key="2">
    <source>
        <dbReference type="EMBL" id="OAB75744.1"/>
    </source>
</evidence>
<feature type="domain" description="Glycosyltransferase 2-like" evidence="1">
    <location>
        <begin position="9"/>
        <end position="137"/>
    </location>
</feature>
<sequence length="326" mass="38088">MIQNIPDISIIVPLYNREKLIAETLDSIVAQTFQNWECIVVDDGSTDNSWNLVTEYGLIDSRIQGFKRPESLQKGANACRNFGFSKAKGSFIQWFDSDDVMLPKKLALELNEIQKKESDYCISLARCTDEQLQKKEVVPFNFNKEHTVFKNYAMGAIEVVTQMVLWRKTFLEGKDLFNPLIKRGQETELYSRLFFQSNAFALVHQETLLYRQHGETKTSKNALDYIPAYRWSQSYISNQYFEMAKTIGEIRIMERYYKFLVGYLYEATVHRDKKTVDFILEKFKNSILKEHPLRLQKLLIGTKLVSLARSKNASLRNFFFDINLPN</sequence>
<organism evidence="2 3">
    <name type="scientific">Cochleicola gelatinilyticus</name>
    <dbReference type="NCBI Taxonomy" id="1763537"/>
    <lineage>
        <taxon>Bacteria</taxon>
        <taxon>Pseudomonadati</taxon>
        <taxon>Bacteroidota</taxon>
        <taxon>Flavobacteriia</taxon>
        <taxon>Flavobacteriales</taxon>
        <taxon>Flavobacteriaceae</taxon>
        <taxon>Cochleicola</taxon>
    </lineage>
</organism>
<reference evidence="2 3" key="1">
    <citation type="submission" date="2016-02" db="EMBL/GenBank/DDBJ databases">
        <title>Ulvibacter sp. LPB0005, isolated from Thais luteostoma.</title>
        <authorList>
            <person name="Shin S.-K."/>
            <person name="Yi H."/>
        </authorList>
    </citation>
    <scope>NUCLEOTIDE SEQUENCE [LARGE SCALE GENOMIC DNA]</scope>
    <source>
        <strain evidence="2 3">LPB0005</strain>
    </source>
</reference>
<evidence type="ECO:0000259" key="1">
    <source>
        <dbReference type="Pfam" id="PF00535"/>
    </source>
</evidence>
<dbReference type="PANTHER" id="PTHR22916">
    <property type="entry name" value="GLYCOSYLTRANSFERASE"/>
    <property type="match status" value="1"/>
</dbReference>
<dbReference type="OrthoDB" id="597270at2"/>
<dbReference type="RefSeq" id="WP_068593585.1">
    <property type="nucleotide sequence ID" value="NZ_LRXL01000053.1"/>
</dbReference>
<name>A0A167EPF3_9FLAO</name>
<dbReference type="PANTHER" id="PTHR22916:SF3">
    <property type="entry name" value="UDP-GLCNAC:BETAGAL BETA-1,3-N-ACETYLGLUCOSAMINYLTRANSFERASE-LIKE PROTEIN 1"/>
    <property type="match status" value="1"/>
</dbReference>
<dbReference type="InterPro" id="IPR029044">
    <property type="entry name" value="Nucleotide-diphossugar_trans"/>
</dbReference>
<keyword evidence="3" id="KW-1185">Reference proteome</keyword>
<dbReference type="InterPro" id="IPR001173">
    <property type="entry name" value="Glyco_trans_2-like"/>
</dbReference>
<dbReference type="SUPFAM" id="SSF53448">
    <property type="entry name" value="Nucleotide-diphospho-sugar transferases"/>
    <property type="match status" value="1"/>
</dbReference>
<dbReference type="CDD" id="cd00761">
    <property type="entry name" value="Glyco_tranf_GTA_type"/>
    <property type="match status" value="1"/>
</dbReference>
<protein>
    <recommendedName>
        <fullName evidence="1">Glycosyltransferase 2-like domain-containing protein</fullName>
    </recommendedName>
</protein>